<proteinExistence type="predicted"/>
<comment type="caution">
    <text evidence="2">The sequence shown here is derived from an EMBL/GenBank/DDBJ whole genome shotgun (WGS) entry which is preliminary data.</text>
</comment>
<evidence type="ECO:0000259" key="1">
    <source>
        <dbReference type="PROSITE" id="PS51781"/>
    </source>
</evidence>
<dbReference type="PROSITE" id="PS51257">
    <property type="entry name" value="PROKAR_LIPOPROTEIN"/>
    <property type="match status" value="1"/>
</dbReference>
<dbReference type="AlphaFoldDB" id="A0A6B1DSL4"/>
<evidence type="ECO:0000313" key="2">
    <source>
        <dbReference type="EMBL" id="MYD89672.1"/>
    </source>
</evidence>
<name>A0A6B1DSL4_9CHLR</name>
<accession>A0A6B1DSL4</accession>
<feature type="domain" description="SH3b" evidence="1">
    <location>
        <begin position="64"/>
        <end position="130"/>
    </location>
</feature>
<dbReference type="Gene3D" id="2.30.30.40">
    <property type="entry name" value="SH3 Domains"/>
    <property type="match status" value="1"/>
</dbReference>
<dbReference type="EMBL" id="VXPY01000031">
    <property type="protein sequence ID" value="MYD89672.1"/>
    <property type="molecule type" value="Genomic_DNA"/>
</dbReference>
<gene>
    <name evidence="2" type="ORF">F4Y08_04935</name>
</gene>
<reference evidence="2" key="1">
    <citation type="submission" date="2019-09" db="EMBL/GenBank/DDBJ databases">
        <title>Characterisation of the sponge microbiome using genome-centric metagenomics.</title>
        <authorList>
            <person name="Engelberts J.P."/>
            <person name="Robbins S.J."/>
            <person name="De Goeij J.M."/>
            <person name="Aranda M."/>
            <person name="Bell S.C."/>
            <person name="Webster N.S."/>
        </authorList>
    </citation>
    <scope>NUCLEOTIDE SEQUENCE</scope>
    <source>
        <strain evidence="2">SB0662_bin_9</strain>
    </source>
</reference>
<dbReference type="PROSITE" id="PS51781">
    <property type="entry name" value="SH3B"/>
    <property type="match status" value="1"/>
</dbReference>
<organism evidence="2">
    <name type="scientific">Caldilineaceae bacterium SB0662_bin_9</name>
    <dbReference type="NCBI Taxonomy" id="2605258"/>
    <lineage>
        <taxon>Bacteria</taxon>
        <taxon>Bacillati</taxon>
        <taxon>Chloroflexota</taxon>
        <taxon>Caldilineae</taxon>
        <taxon>Caldilineales</taxon>
        <taxon>Caldilineaceae</taxon>
    </lineage>
</organism>
<protein>
    <recommendedName>
        <fullName evidence="1">SH3b domain-containing protein</fullName>
    </recommendedName>
</protein>
<sequence>MSIHSRLALAAILTVLIGVLAACGPTGIIIPERPPEEGMMADMDKEMDADMSMSEEGMDDGMMGCTVTVIDDGTRYRRGPSRDEGALGMLAAGTTLKRVGVSASADGVWFEVEYAEGRTAFVHNSVVNSSC</sequence>
<dbReference type="InterPro" id="IPR003646">
    <property type="entry name" value="SH3-like_bac-type"/>
</dbReference>